<dbReference type="InterPro" id="IPR002347">
    <property type="entry name" value="SDR_fam"/>
</dbReference>
<dbReference type="SUPFAM" id="SSF51735">
    <property type="entry name" value="NAD(P)-binding Rossmann-fold domains"/>
    <property type="match status" value="1"/>
</dbReference>
<dbReference type="Proteomes" id="UP000009097">
    <property type="component" value="Unassembled WGS sequence"/>
</dbReference>
<organism evidence="3 4">
    <name type="scientific">Fusarium oxysporum f. sp. lycopersici (strain 4287 / CBS 123668 / FGSC 9935 / NRRL 34936)</name>
    <name type="common">Fusarium vascular wilt of tomato</name>
    <dbReference type="NCBI Taxonomy" id="426428"/>
    <lineage>
        <taxon>Eukaryota</taxon>
        <taxon>Fungi</taxon>
        <taxon>Dikarya</taxon>
        <taxon>Ascomycota</taxon>
        <taxon>Pezizomycotina</taxon>
        <taxon>Sordariomycetes</taxon>
        <taxon>Hypocreomycetidae</taxon>
        <taxon>Hypocreales</taxon>
        <taxon>Nectriaceae</taxon>
        <taxon>Fusarium</taxon>
        <taxon>Fusarium oxysporum species complex</taxon>
    </lineage>
</organism>
<dbReference type="GeneID" id="28953219"/>
<dbReference type="PANTHER" id="PTHR43669">
    <property type="entry name" value="5-KETO-D-GLUCONATE 5-REDUCTASE"/>
    <property type="match status" value="1"/>
</dbReference>
<dbReference type="GO" id="GO:0016491">
    <property type="term" value="F:oxidoreductase activity"/>
    <property type="evidence" value="ECO:0007669"/>
    <property type="project" value="UniProtKB-KW"/>
</dbReference>
<comment type="similarity">
    <text evidence="1">Belongs to the short-chain dehydrogenases/reductases (SDR) family.</text>
</comment>
<accession>A0A0J9VNH2</accession>
<dbReference type="OrthoDB" id="5336600at2759"/>
<evidence type="ECO:0000256" key="2">
    <source>
        <dbReference type="ARBA" id="ARBA00023002"/>
    </source>
</evidence>
<proteinExistence type="inferred from homology"/>
<evidence type="ECO:0000313" key="4">
    <source>
        <dbReference type="Proteomes" id="UP000009097"/>
    </source>
</evidence>
<evidence type="ECO:0000313" key="3">
    <source>
        <dbReference type="EMBL" id="KNB12200.1"/>
    </source>
</evidence>
<dbReference type="EMBL" id="DS231710">
    <property type="protein sequence ID" value="KNB12200.1"/>
    <property type="molecule type" value="Genomic_DNA"/>
</dbReference>
<dbReference type="VEuPathDB" id="FungiDB:FOXG_11840"/>
<dbReference type="Gene3D" id="3.40.50.720">
    <property type="entry name" value="NAD(P)-binding Rossmann-like Domain"/>
    <property type="match status" value="1"/>
</dbReference>
<keyword evidence="2" id="KW-0560">Oxidoreductase</keyword>
<dbReference type="PANTHER" id="PTHR43669:SF4">
    <property type="entry name" value="SHORT-CHAIN DEHYDROGENASE"/>
    <property type="match status" value="1"/>
</dbReference>
<dbReference type="InterPro" id="IPR036291">
    <property type="entry name" value="NAD(P)-bd_dom_sf"/>
</dbReference>
<sequence>MAAKSPIVLILGSGPNIGQSVARKFASEGFRVAIASRSQKEADSTDKQLNIKTDLTKPLEVADAFSKVKTTFGTPSVVVYNASAAAFPPADDPLSVSYTDFSNNTAINIHSAFIAAQQAVTGFAQLPESAARTFIYTGNILNVTILPKFLDAGVGKSGAAHMMWAAADAYKNKGYKFYYADERKPDGAPKYRVDGNAHADLYWELSQGKEQGHWMQTFVKGEGYKKFETLYTPLT</sequence>
<dbReference type="AlphaFoldDB" id="A0A0J9VNH2"/>
<dbReference type="Pfam" id="PF13561">
    <property type="entry name" value="adh_short_C2"/>
    <property type="match status" value="1"/>
</dbReference>
<gene>
    <name evidence="3" type="ORF">FOXG_11840</name>
</gene>
<protein>
    <recommendedName>
        <fullName evidence="5">Short chain type dehydrogenase</fullName>
    </recommendedName>
</protein>
<evidence type="ECO:0000256" key="1">
    <source>
        <dbReference type="ARBA" id="ARBA00006484"/>
    </source>
</evidence>
<dbReference type="RefSeq" id="XP_018250245.1">
    <property type="nucleotide sequence ID" value="XM_018391572.1"/>
</dbReference>
<name>A0A0J9VNH2_FUSO4</name>
<dbReference type="KEGG" id="fox:FOXG_11840"/>
<reference evidence="3" key="2">
    <citation type="journal article" date="2010" name="Nature">
        <title>Comparative genomics reveals mobile pathogenicity chromosomes in Fusarium.</title>
        <authorList>
            <person name="Ma L.J."/>
            <person name="van der Does H.C."/>
            <person name="Borkovich K.A."/>
            <person name="Coleman J.J."/>
            <person name="Daboussi M.J."/>
            <person name="Di Pietro A."/>
            <person name="Dufresne M."/>
            <person name="Freitag M."/>
            <person name="Grabherr M."/>
            <person name="Henrissat B."/>
            <person name="Houterman P.M."/>
            <person name="Kang S."/>
            <person name="Shim W.B."/>
            <person name="Woloshuk C."/>
            <person name="Xie X."/>
            <person name="Xu J.R."/>
            <person name="Antoniw J."/>
            <person name="Baker S.E."/>
            <person name="Bluhm B.H."/>
            <person name="Breakspear A."/>
            <person name="Brown D.W."/>
            <person name="Butchko R.A."/>
            <person name="Chapman S."/>
            <person name="Coulson R."/>
            <person name="Coutinho P.M."/>
            <person name="Danchin E.G."/>
            <person name="Diener A."/>
            <person name="Gale L.R."/>
            <person name="Gardiner D.M."/>
            <person name="Goff S."/>
            <person name="Hammond-Kosack K.E."/>
            <person name="Hilburn K."/>
            <person name="Hua-Van A."/>
            <person name="Jonkers W."/>
            <person name="Kazan K."/>
            <person name="Kodira C.D."/>
            <person name="Koehrsen M."/>
            <person name="Kumar L."/>
            <person name="Lee Y.H."/>
            <person name="Li L."/>
            <person name="Manners J.M."/>
            <person name="Miranda-Saavedra D."/>
            <person name="Mukherjee M."/>
            <person name="Park G."/>
            <person name="Park J."/>
            <person name="Park S.Y."/>
            <person name="Proctor R.H."/>
            <person name="Regev A."/>
            <person name="Ruiz-Roldan M.C."/>
            <person name="Sain D."/>
            <person name="Sakthikumar S."/>
            <person name="Sykes S."/>
            <person name="Schwartz D.C."/>
            <person name="Turgeon B.G."/>
            <person name="Wapinski I."/>
            <person name="Yoder O."/>
            <person name="Young S."/>
            <person name="Zeng Q."/>
            <person name="Zhou S."/>
            <person name="Galagan J."/>
            <person name="Cuomo C.A."/>
            <person name="Kistler H.C."/>
            <person name="Rep M."/>
        </authorList>
    </citation>
    <scope>NUCLEOTIDE SEQUENCE [LARGE SCALE GENOMIC DNA]</scope>
    <source>
        <strain evidence="3">4287</strain>
    </source>
</reference>
<reference evidence="3" key="1">
    <citation type="submission" date="2007-04" db="EMBL/GenBank/DDBJ databases">
        <authorList>
            <consortium name="The Broad Institute Genome Sequencing Platform"/>
            <person name="Birren B."/>
            <person name="Lander E."/>
            <person name="Galagan J."/>
            <person name="Nusbaum C."/>
            <person name="Devon K."/>
            <person name="Ma L.-J."/>
            <person name="Jaffe D."/>
            <person name="Butler J."/>
            <person name="Alvarez P."/>
            <person name="Gnerre S."/>
            <person name="Grabherr M."/>
            <person name="Kleber M."/>
            <person name="Mauceli E."/>
            <person name="Brockman W."/>
            <person name="MacCallum I.A."/>
            <person name="Young S."/>
            <person name="LaButti K."/>
            <person name="DeCaprio D."/>
            <person name="Crawford M."/>
            <person name="Koehrsen M."/>
            <person name="Engels R."/>
            <person name="Montgomery P."/>
            <person name="Pearson M."/>
            <person name="Howarth C."/>
            <person name="Larson L."/>
            <person name="White J."/>
            <person name="O'Leary S."/>
            <person name="Kodira C."/>
            <person name="Zeng Q."/>
            <person name="Yandava C."/>
            <person name="Alvarado L."/>
            <person name="Kistler C."/>
            <person name="Shim W.-B."/>
            <person name="Kang S."/>
            <person name="Woloshuk C."/>
        </authorList>
    </citation>
    <scope>NUCLEOTIDE SEQUENCE</scope>
    <source>
        <strain evidence="3">4287</strain>
    </source>
</reference>
<evidence type="ECO:0008006" key="5">
    <source>
        <dbReference type="Google" id="ProtNLM"/>
    </source>
</evidence>